<reference evidence="1 2" key="1">
    <citation type="submission" date="2024-04" db="EMBL/GenBank/DDBJ databases">
        <title>Phyllosticta paracitricarpa is synonymous to the EU quarantine fungus P. citricarpa based on phylogenomic analyses.</title>
        <authorList>
            <consortium name="Lawrence Berkeley National Laboratory"/>
            <person name="Van Ingen-Buijs V.A."/>
            <person name="Van Westerhoven A.C."/>
            <person name="Haridas S."/>
            <person name="Skiadas P."/>
            <person name="Martin F."/>
            <person name="Groenewald J.Z."/>
            <person name="Crous P.W."/>
            <person name="Seidl M.F."/>
        </authorList>
    </citation>
    <scope>NUCLEOTIDE SEQUENCE [LARGE SCALE GENOMIC DNA]</scope>
    <source>
        <strain evidence="1 2">CBS 123371</strain>
    </source>
</reference>
<evidence type="ECO:0008006" key="3">
    <source>
        <dbReference type="Google" id="ProtNLM"/>
    </source>
</evidence>
<proteinExistence type="predicted"/>
<gene>
    <name evidence="1" type="ORF">IWZ03DRAFT_376323</name>
</gene>
<accession>A0ABR1KLX2</accession>
<name>A0ABR1KLX2_9PEZI</name>
<keyword evidence="2" id="KW-1185">Reference proteome</keyword>
<comment type="caution">
    <text evidence="1">The sequence shown here is derived from an EMBL/GenBank/DDBJ whole genome shotgun (WGS) entry which is preliminary data.</text>
</comment>
<evidence type="ECO:0000313" key="2">
    <source>
        <dbReference type="Proteomes" id="UP001363622"/>
    </source>
</evidence>
<sequence length="92" mass="9861">MLFGSHGFLILFLDPPSAVPILPLPGLQEFRFAVIRASGPKPLPSVRGRDAGFCFLQDGLALISSPLSWRCLLRSRSSGVPTARSAKSLVTP</sequence>
<organism evidence="1 2">
    <name type="scientific">Phyllosticta citriasiana</name>
    <dbReference type="NCBI Taxonomy" id="595635"/>
    <lineage>
        <taxon>Eukaryota</taxon>
        <taxon>Fungi</taxon>
        <taxon>Dikarya</taxon>
        <taxon>Ascomycota</taxon>
        <taxon>Pezizomycotina</taxon>
        <taxon>Dothideomycetes</taxon>
        <taxon>Dothideomycetes incertae sedis</taxon>
        <taxon>Botryosphaeriales</taxon>
        <taxon>Phyllostictaceae</taxon>
        <taxon>Phyllosticta</taxon>
    </lineage>
</organism>
<protein>
    <recommendedName>
        <fullName evidence="3">Secreted protein</fullName>
    </recommendedName>
</protein>
<evidence type="ECO:0000313" key="1">
    <source>
        <dbReference type="EMBL" id="KAK7517497.1"/>
    </source>
</evidence>
<dbReference type="EMBL" id="JBBPHU010000005">
    <property type="protein sequence ID" value="KAK7517497.1"/>
    <property type="molecule type" value="Genomic_DNA"/>
</dbReference>
<dbReference type="Proteomes" id="UP001363622">
    <property type="component" value="Unassembled WGS sequence"/>
</dbReference>